<reference evidence="2" key="1">
    <citation type="submission" date="2018-09" db="EMBL/GenBank/DDBJ databases">
        <authorList>
            <person name="Kim I."/>
        </authorList>
    </citation>
    <scope>NUCLEOTIDE SEQUENCE [LARGE SCALE GENOMIC DNA]</scope>
    <source>
        <strain evidence="2">DD4a</strain>
    </source>
</reference>
<organism evidence="1 2">
    <name type="scientific">Amnibacterium setariae</name>
    <dbReference type="NCBI Taxonomy" id="2306585"/>
    <lineage>
        <taxon>Bacteria</taxon>
        <taxon>Bacillati</taxon>
        <taxon>Actinomycetota</taxon>
        <taxon>Actinomycetes</taxon>
        <taxon>Micrococcales</taxon>
        <taxon>Microbacteriaceae</taxon>
        <taxon>Amnibacterium</taxon>
    </lineage>
</organism>
<dbReference type="EMBL" id="QXTG01000002">
    <property type="protein sequence ID" value="RIX27610.1"/>
    <property type="molecule type" value="Genomic_DNA"/>
</dbReference>
<evidence type="ECO:0000313" key="2">
    <source>
        <dbReference type="Proteomes" id="UP000265742"/>
    </source>
</evidence>
<proteinExistence type="predicted"/>
<dbReference type="Proteomes" id="UP000265742">
    <property type="component" value="Unassembled WGS sequence"/>
</dbReference>
<sequence length="148" mass="15222">MSGQFSPMVAKDRRRRRVRLLVLLAVLLGVLTAAALLRPAPQTGGLRVPVVGAAPDPTGVLRGAVSAERRGDVVCYSVAAANGTAVLRFPEGWSADERLGLRDASGGVVVQPGATVTMLGAPGPVGTVPGCDERGRVWTVTSVDLRAG</sequence>
<name>A0A3A1TUR4_9MICO</name>
<comment type="caution">
    <text evidence="1">The sequence shown here is derived from an EMBL/GenBank/DDBJ whole genome shotgun (WGS) entry which is preliminary data.</text>
</comment>
<accession>A0A3A1TUR4</accession>
<evidence type="ECO:0000313" key="1">
    <source>
        <dbReference type="EMBL" id="RIX27610.1"/>
    </source>
</evidence>
<dbReference type="RefSeq" id="WP_119481919.1">
    <property type="nucleotide sequence ID" value="NZ_QXTG01000002.1"/>
</dbReference>
<keyword evidence="2" id="KW-1185">Reference proteome</keyword>
<dbReference type="OrthoDB" id="4984562at2"/>
<dbReference type="AlphaFoldDB" id="A0A3A1TUR4"/>
<gene>
    <name evidence="1" type="ORF">D1781_08555</name>
</gene>
<protein>
    <submittedName>
        <fullName evidence="1">Uncharacterized protein</fullName>
    </submittedName>
</protein>